<feature type="transmembrane region" description="Helical" evidence="1">
    <location>
        <begin position="83"/>
        <end position="101"/>
    </location>
</feature>
<dbReference type="RefSeq" id="WP_192864793.1">
    <property type="nucleotide sequence ID" value="NZ_JADAQT010000108.1"/>
</dbReference>
<evidence type="ECO:0000313" key="3">
    <source>
        <dbReference type="Proteomes" id="UP000625527"/>
    </source>
</evidence>
<sequence>MVTIDATSRPLGRHLLTAYRAFGIAVAVPALAYAALYGALLVADEFESGEGWGLLIAQVIGAFVALVAAFVLHVVVARRLRLGWVHALAVVPLALAGVLFAGTEWWPGTDLPVWTVVTALAAPAVVGLLTAPGLVRRARWLAAGAAVLLLGLTTVADQAVMDLLQRADVRAAECPETLLVPPPDSPWVPHDLDCAGGGAEISLLRGNDLDDEQILYLTPLGTPFYDGAPEVHGSYVTFEYPELLGMPEGEFVATLEPVTVAELTRRTSRLSWLLGRT</sequence>
<keyword evidence="3" id="KW-1185">Reference proteome</keyword>
<evidence type="ECO:0000256" key="1">
    <source>
        <dbReference type="SAM" id="Phobius"/>
    </source>
</evidence>
<name>A0ABR9N3L4_9MICO</name>
<proteinExistence type="predicted"/>
<keyword evidence="1" id="KW-0472">Membrane</keyword>
<reference evidence="2 3" key="1">
    <citation type="submission" date="2020-10" db="EMBL/GenBank/DDBJ databases">
        <title>Myceligenerans pegani sp. nov., an endophytic actinomycete isolated from Peganum harmala L. in Xinjiang, China.</title>
        <authorList>
            <person name="Xin L."/>
        </authorList>
    </citation>
    <scope>NUCLEOTIDE SEQUENCE [LARGE SCALE GENOMIC DNA]</scope>
    <source>
        <strain evidence="2 3">TRM65318</strain>
    </source>
</reference>
<evidence type="ECO:0000313" key="2">
    <source>
        <dbReference type="EMBL" id="MBE1878254.1"/>
    </source>
</evidence>
<feature type="transmembrane region" description="Helical" evidence="1">
    <location>
        <begin position="113"/>
        <end position="131"/>
    </location>
</feature>
<dbReference type="Proteomes" id="UP000625527">
    <property type="component" value="Unassembled WGS sequence"/>
</dbReference>
<feature type="transmembrane region" description="Helical" evidence="1">
    <location>
        <begin position="55"/>
        <end position="76"/>
    </location>
</feature>
<keyword evidence="1" id="KW-1133">Transmembrane helix</keyword>
<accession>A0ABR9N3L4</accession>
<feature type="transmembrane region" description="Helical" evidence="1">
    <location>
        <begin position="138"/>
        <end position="156"/>
    </location>
</feature>
<keyword evidence="1" id="KW-0812">Transmembrane</keyword>
<protein>
    <submittedName>
        <fullName evidence="2">Uncharacterized protein</fullName>
    </submittedName>
</protein>
<comment type="caution">
    <text evidence="2">The sequence shown here is derived from an EMBL/GenBank/DDBJ whole genome shotgun (WGS) entry which is preliminary data.</text>
</comment>
<feature type="transmembrane region" description="Helical" evidence="1">
    <location>
        <begin position="21"/>
        <end position="43"/>
    </location>
</feature>
<dbReference type="EMBL" id="JADAQT010000108">
    <property type="protein sequence ID" value="MBE1878254.1"/>
    <property type="molecule type" value="Genomic_DNA"/>
</dbReference>
<gene>
    <name evidence="2" type="ORF">IHE71_21400</name>
</gene>
<organism evidence="2 3">
    <name type="scientific">Myceligenerans pegani</name>
    <dbReference type="NCBI Taxonomy" id="2776917"/>
    <lineage>
        <taxon>Bacteria</taxon>
        <taxon>Bacillati</taxon>
        <taxon>Actinomycetota</taxon>
        <taxon>Actinomycetes</taxon>
        <taxon>Micrococcales</taxon>
        <taxon>Promicromonosporaceae</taxon>
        <taxon>Myceligenerans</taxon>
    </lineage>
</organism>